<dbReference type="InterPro" id="IPR036390">
    <property type="entry name" value="WH_DNA-bd_sf"/>
</dbReference>
<dbReference type="EMBL" id="CP136512">
    <property type="protein sequence ID" value="WOD15084.1"/>
    <property type="molecule type" value="Genomic_DNA"/>
</dbReference>
<evidence type="ECO:0000313" key="1">
    <source>
        <dbReference type="EMBL" id="WOD15084.1"/>
    </source>
</evidence>
<name>A0ABZ0EF26_9BURK</name>
<evidence type="ECO:0008006" key="3">
    <source>
        <dbReference type="Google" id="ProtNLM"/>
    </source>
</evidence>
<proteinExistence type="predicted"/>
<accession>A0ABZ0EF26</accession>
<protein>
    <recommendedName>
        <fullName evidence="3">MarR family transcriptional regulator</fullName>
    </recommendedName>
</protein>
<keyword evidence="2" id="KW-1185">Reference proteome</keyword>
<evidence type="ECO:0000313" key="2">
    <source>
        <dbReference type="Proteomes" id="UP001302652"/>
    </source>
</evidence>
<dbReference type="Proteomes" id="UP001302652">
    <property type="component" value="Chromosome 2"/>
</dbReference>
<organism evidence="1 2">
    <name type="scientific">Paraburkholderia kirstenboschensis</name>
    <dbReference type="NCBI Taxonomy" id="1245436"/>
    <lineage>
        <taxon>Bacteria</taxon>
        <taxon>Pseudomonadati</taxon>
        <taxon>Pseudomonadota</taxon>
        <taxon>Betaproteobacteria</taxon>
        <taxon>Burkholderiales</taxon>
        <taxon>Burkholderiaceae</taxon>
        <taxon>Paraburkholderia</taxon>
    </lineage>
</organism>
<dbReference type="Gene3D" id="1.10.10.10">
    <property type="entry name" value="Winged helix-like DNA-binding domain superfamily/Winged helix DNA-binding domain"/>
    <property type="match status" value="1"/>
</dbReference>
<dbReference type="SUPFAM" id="SSF46785">
    <property type="entry name" value="Winged helix' DNA-binding domain"/>
    <property type="match status" value="1"/>
</dbReference>
<dbReference type="RefSeq" id="WP_317017173.1">
    <property type="nucleotide sequence ID" value="NZ_CP136512.1"/>
</dbReference>
<reference evidence="1 2" key="1">
    <citation type="submission" date="2023-10" db="EMBL/GenBank/DDBJ databases">
        <title>Surface-active antibiotics is a multifunctional adaptation for post-fire microbes.</title>
        <authorList>
            <person name="Liu M.D."/>
            <person name="Du Y."/>
            <person name="Koupaei S.K."/>
            <person name="Kim N.R."/>
            <person name="Zhang W."/>
            <person name="Traxler M.F."/>
        </authorList>
    </citation>
    <scope>NUCLEOTIDE SEQUENCE [LARGE SCALE GENOMIC DNA]</scope>
    <source>
        <strain evidence="1 2">F3</strain>
    </source>
</reference>
<sequence>MWANLAPLLRHGLISTSTHERDRRKRQLVVTAQGRKTVASAMIPWMRAYEDTFTFARLLDIDSMRDLFRVMRDMKKHDDLSEATVRTESRVVLRND</sequence>
<dbReference type="InterPro" id="IPR036388">
    <property type="entry name" value="WH-like_DNA-bd_sf"/>
</dbReference>
<gene>
    <name evidence="1" type="ORF">RW095_17340</name>
</gene>